<dbReference type="PANTHER" id="PTHR44591:SF3">
    <property type="entry name" value="RESPONSE REGULATORY DOMAIN-CONTAINING PROTEIN"/>
    <property type="match status" value="1"/>
</dbReference>
<dbReference type="GO" id="GO:0000160">
    <property type="term" value="P:phosphorelay signal transduction system"/>
    <property type="evidence" value="ECO:0007669"/>
    <property type="project" value="InterPro"/>
</dbReference>
<feature type="modified residue" description="4-aspartylphosphate" evidence="2">
    <location>
        <position position="52"/>
    </location>
</feature>
<dbReference type="PANTHER" id="PTHR44591">
    <property type="entry name" value="STRESS RESPONSE REGULATOR PROTEIN 1"/>
    <property type="match status" value="1"/>
</dbReference>
<dbReference type="Pfam" id="PF00072">
    <property type="entry name" value="Response_reg"/>
    <property type="match status" value="1"/>
</dbReference>
<dbReference type="SUPFAM" id="SSF52172">
    <property type="entry name" value="CheY-like"/>
    <property type="match status" value="1"/>
</dbReference>
<dbReference type="KEGG" id="ccro:CMC5_079240"/>
<evidence type="ECO:0000256" key="1">
    <source>
        <dbReference type="ARBA" id="ARBA00022553"/>
    </source>
</evidence>
<dbReference type="PROSITE" id="PS50110">
    <property type="entry name" value="RESPONSE_REGULATORY"/>
    <property type="match status" value="1"/>
</dbReference>
<feature type="domain" description="Response regulatory" evidence="3">
    <location>
        <begin position="3"/>
        <end position="119"/>
    </location>
</feature>
<dbReference type="RefSeq" id="WP_050435121.1">
    <property type="nucleotide sequence ID" value="NZ_CP012159.1"/>
</dbReference>
<reference evidence="4 5" key="1">
    <citation type="submission" date="2015-07" db="EMBL/GenBank/DDBJ databases">
        <title>Genome analysis of myxobacterium Chondromyces crocatus Cm c5 reveals a high potential for natural compound synthesis and the genetic basis for the loss of fruiting body formation.</title>
        <authorList>
            <person name="Zaburannyi N."/>
            <person name="Bunk B."/>
            <person name="Maier J."/>
            <person name="Overmann J."/>
            <person name="Mueller R."/>
        </authorList>
    </citation>
    <scope>NUCLEOTIDE SEQUENCE [LARGE SCALE GENOMIC DNA]</scope>
    <source>
        <strain evidence="4 5">Cm c5</strain>
    </source>
</reference>
<dbReference type="EMBL" id="CP012159">
    <property type="protein sequence ID" value="AKT43689.1"/>
    <property type="molecule type" value="Genomic_DNA"/>
</dbReference>
<proteinExistence type="predicted"/>
<protein>
    <recommendedName>
        <fullName evidence="3">Response regulatory domain-containing protein</fullName>
    </recommendedName>
</protein>
<organism evidence="4 5">
    <name type="scientific">Chondromyces crocatus</name>
    <dbReference type="NCBI Taxonomy" id="52"/>
    <lineage>
        <taxon>Bacteria</taxon>
        <taxon>Pseudomonadati</taxon>
        <taxon>Myxococcota</taxon>
        <taxon>Polyangia</taxon>
        <taxon>Polyangiales</taxon>
        <taxon>Polyangiaceae</taxon>
        <taxon>Chondromyces</taxon>
    </lineage>
</organism>
<dbReference type="InterPro" id="IPR011006">
    <property type="entry name" value="CheY-like_superfamily"/>
</dbReference>
<sequence>MERILIVDDDPSFGEIMKRKLERAGFAVTMRDGPLGTLDELKRGAYDALLLDVLMPALDGRMLVHLIRDTESLRRLRVVLCSSMDTVDLQKLAERLKVQGYIAKSSPLDEVVAAVRVVLELRAVG</sequence>
<dbReference type="AlphaFoldDB" id="A0A0K1ESC3"/>
<keyword evidence="1 2" id="KW-0597">Phosphoprotein</keyword>
<keyword evidence="5" id="KW-1185">Reference proteome</keyword>
<gene>
    <name evidence="4" type="ORF">CMC5_079240</name>
</gene>
<dbReference type="Gene3D" id="3.40.50.2300">
    <property type="match status" value="1"/>
</dbReference>
<name>A0A0K1ESC3_CHOCO</name>
<evidence type="ECO:0000256" key="2">
    <source>
        <dbReference type="PROSITE-ProRule" id="PRU00169"/>
    </source>
</evidence>
<evidence type="ECO:0000313" key="5">
    <source>
        <dbReference type="Proteomes" id="UP000067626"/>
    </source>
</evidence>
<dbReference type="OrthoDB" id="5511264at2"/>
<dbReference type="Proteomes" id="UP000067626">
    <property type="component" value="Chromosome"/>
</dbReference>
<evidence type="ECO:0000259" key="3">
    <source>
        <dbReference type="PROSITE" id="PS50110"/>
    </source>
</evidence>
<dbReference type="InterPro" id="IPR001789">
    <property type="entry name" value="Sig_transdc_resp-reg_receiver"/>
</dbReference>
<evidence type="ECO:0000313" key="4">
    <source>
        <dbReference type="EMBL" id="AKT43689.1"/>
    </source>
</evidence>
<dbReference type="SMART" id="SM00448">
    <property type="entry name" value="REC"/>
    <property type="match status" value="1"/>
</dbReference>
<accession>A0A0K1ESC3</accession>
<dbReference type="InterPro" id="IPR050595">
    <property type="entry name" value="Bact_response_regulator"/>
</dbReference>
<dbReference type="STRING" id="52.CMC5_079240"/>